<reference evidence="1 2" key="1">
    <citation type="submission" date="2019-07" db="EMBL/GenBank/DDBJ databases">
        <title>Microlunatus dokdonensis sp. nov. isolated from the rhizospheric soil of the wild plant Elymus tsukushiensis.</title>
        <authorList>
            <person name="Ghim S.-Y."/>
            <person name="Hwang Y.-J."/>
            <person name="Son J.-S."/>
            <person name="Shin J.-H."/>
        </authorList>
    </citation>
    <scope>NUCLEOTIDE SEQUENCE [LARGE SCALE GENOMIC DNA]</scope>
    <source>
        <strain evidence="1 2">KUDC0627</strain>
    </source>
</reference>
<dbReference type="RefSeq" id="WP_143987974.1">
    <property type="nucleotide sequence ID" value="NZ_CP041692.1"/>
</dbReference>
<gene>
    <name evidence="1" type="ORF">FOE78_20890</name>
</gene>
<proteinExistence type="predicted"/>
<dbReference type="OrthoDB" id="5772641at2"/>
<protein>
    <submittedName>
        <fullName evidence="1">Uncharacterized protein</fullName>
    </submittedName>
</protein>
<keyword evidence="2" id="KW-1185">Reference proteome</keyword>
<accession>A0A516Q3L6</accession>
<evidence type="ECO:0000313" key="2">
    <source>
        <dbReference type="Proteomes" id="UP000319263"/>
    </source>
</evidence>
<sequence>MKITAVAQRSSAWWAIRIPEVEGAFTQARRLDLVPGMAAEAVGMLLDIDPASIEVTVEPHTDQDSLIAQAREARRAADEAATEAARTMRQAAQHLLAENYTVRDAGRLLGLSPQRVSQLAHQELVDA</sequence>
<evidence type="ECO:0000313" key="1">
    <source>
        <dbReference type="EMBL" id="QDP98027.1"/>
    </source>
</evidence>
<dbReference type="EMBL" id="CP041692">
    <property type="protein sequence ID" value="QDP98027.1"/>
    <property type="molecule type" value="Genomic_DNA"/>
</dbReference>
<dbReference type="KEGG" id="mik:FOE78_20890"/>
<organism evidence="1 2">
    <name type="scientific">Microlunatus elymi</name>
    <dbReference type="NCBI Taxonomy" id="2596828"/>
    <lineage>
        <taxon>Bacteria</taxon>
        <taxon>Bacillati</taxon>
        <taxon>Actinomycetota</taxon>
        <taxon>Actinomycetes</taxon>
        <taxon>Propionibacteriales</taxon>
        <taxon>Propionibacteriaceae</taxon>
        <taxon>Microlunatus</taxon>
    </lineage>
</organism>
<dbReference type="AlphaFoldDB" id="A0A516Q3L6"/>
<name>A0A516Q3L6_9ACTN</name>
<dbReference type="Proteomes" id="UP000319263">
    <property type="component" value="Chromosome"/>
</dbReference>